<organism evidence="2 3">
    <name type="scientific">Pelobates cultripes</name>
    <name type="common">Western spadefoot toad</name>
    <dbReference type="NCBI Taxonomy" id="61616"/>
    <lineage>
        <taxon>Eukaryota</taxon>
        <taxon>Metazoa</taxon>
        <taxon>Chordata</taxon>
        <taxon>Craniata</taxon>
        <taxon>Vertebrata</taxon>
        <taxon>Euteleostomi</taxon>
        <taxon>Amphibia</taxon>
        <taxon>Batrachia</taxon>
        <taxon>Anura</taxon>
        <taxon>Pelobatoidea</taxon>
        <taxon>Pelobatidae</taxon>
        <taxon>Pelobates</taxon>
    </lineage>
</organism>
<reference evidence="2" key="1">
    <citation type="submission" date="2022-03" db="EMBL/GenBank/DDBJ databases">
        <authorList>
            <person name="Alioto T."/>
            <person name="Alioto T."/>
            <person name="Gomez Garrido J."/>
        </authorList>
    </citation>
    <scope>NUCLEOTIDE SEQUENCE</scope>
</reference>
<proteinExistence type="predicted"/>
<dbReference type="Gene3D" id="4.10.75.10">
    <property type="entry name" value="Elafin-like"/>
    <property type="match status" value="2"/>
</dbReference>
<evidence type="ECO:0000259" key="1">
    <source>
        <dbReference type="PROSITE" id="PS51390"/>
    </source>
</evidence>
<dbReference type="EMBL" id="OW240921">
    <property type="protein sequence ID" value="CAH2319290.1"/>
    <property type="molecule type" value="Genomic_DNA"/>
</dbReference>
<gene>
    <name evidence="2" type="ORF">PECUL_23A014422</name>
</gene>
<feature type="domain" description="WAP" evidence="1">
    <location>
        <begin position="50"/>
        <end position="101"/>
    </location>
</feature>
<protein>
    <submittedName>
        <fullName evidence="2">Whey acidic -like</fullName>
    </submittedName>
</protein>
<dbReference type="InterPro" id="IPR036645">
    <property type="entry name" value="Elafin-like_sf"/>
</dbReference>
<dbReference type="InterPro" id="IPR008197">
    <property type="entry name" value="WAP_dom"/>
</dbReference>
<dbReference type="PROSITE" id="PS51390">
    <property type="entry name" value="WAP"/>
    <property type="match status" value="1"/>
</dbReference>
<evidence type="ECO:0000313" key="3">
    <source>
        <dbReference type="Proteomes" id="UP001295444"/>
    </source>
</evidence>
<dbReference type="Proteomes" id="UP001295444">
    <property type="component" value="Chromosome 10"/>
</dbReference>
<dbReference type="AlphaFoldDB" id="A0AAD1T962"/>
<dbReference type="Pfam" id="PF00095">
    <property type="entry name" value="WAP"/>
    <property type="match status" value="2"/>
</dbReference>
<keyword evidence="3" id="KW-1185">Reference proteome</keyword>
<accession>A0AAD1T962</accession>
<name>A0AAD1T962_PELCU</name>
<evidence type="ECO:0000313" key="2">
    <source>
        <dbReference type="EMBL" id="CAH2319290.1"/>
    </source>
</evidence>
<dbReference type="SUPFAM" id="SSF57256">
    <property type="entry name" value="Elafin-like"/>
    <property type="match status" value="2"/>
</dbReference>
<dbReference type="SMART" id="SM00217">
    <property type="entry name" value="WAP"/>
    <property type="match status" value="2"/>
</dbReference>
<dbReference type="GO" id="GO:0005576">
    <property type="term" value="C:extracellular region"/>
    <property type="evidence" value="ECO:0007669"/>
    <property type="project" value="InterPro"/>
</dbReference>
<feature type="non-terminal residue" evidence="2">
    <location>
        <position position="1"/>
    </location>
</feature>
<dbReference type="GO" id="GO:0030414">
    <property type="term" value="F:peptidase inhibitor activity"/>
    <property type="evidence" value="ECO:0007669"/>
    <property type="project" value="InterPro"/>
</dbReference>
<sequence length="105" mass="11358">KSGFCPSKKSDNVAATEESLVKPFPKPKCQSDKDCSGLMKCCGGRCVKPIKEHAGFCPINEEISCIITPDKPLCSTDADCKKNEKCCLSKSKNRMQCVPALKGKS</sequence>